<dbReference type="InterPro" id="IPR015854">
    <property type="entry name" value="ABC_transpr_LolD-like"/>
</dbReference>
<keyword evidence="1" id="KW-0813">Transport</keyword>
<keyword evidence="3 5" id="KW-0067">ATP-binding</keyword>
<evidence type="ECO:0000256" key="1">
    <source>
        <dbReference type="ARBA" id="ARBA00022448"/>
    </source>
</evidence>
<proteinExistence type="predicted"/>
<sequence>MLEFRDVVKHYRSGDSVVRAVDGVSLEVAAGELVALYGPSGSGKTTMLMLAAGLDRPDRGEVRCDGRSVAGMSAEEATRYRRTQLGFIWQQFHLAPGMSALDNAAMKLIAEGLGRRAARRRAARWLELVGLAERTRHPPEQLSTGERQRVAIARALANEPRLILADEPTGNLDTTRGQAVLTLLAQITRDAGVATVLVTHDPTAAAYADRVRTLRDGILLDGAATAAEEVARDAAAKGTAP</sequence>
<feature type="domain" description="ABC transporter" evidence="4">
    <location>
        <begin position="2"/>
        <end position="241"/>
    </location>
</feature>
<dbReference type="Proteomes" id="UP000585272">
    <property type="component" value="Unassembled WGS sequence"/>
</dbReference>
<dbReference type="InterPro" id="IPR017911">
    <property type="entry name" value="MacB-like_ATP-bd"/>
</dbReference>
<accession>A0A840IIJ3</accession>
<keyword evidence="6" id="KW-1185">Reference proteome</keyword>
<dbReference type="AlphaFoldDB" id="A0A840IIJ3"/>
<dbReference type="PANTHER" id="PTHR24220:SF659">
    <property type="entry name" value="TRANSPORTER, PUTATIVE-RELATED"/>
    <property type="match status" value="1"/>
</dbReference>
<dbReference type="InterPro" id="IPR003593">
    <property type="entry name" value="AAA+_ATPase"/>
</dbReference>
<dbReference type="Pfam" id="PF00005">
    <property type="entry name" value="ABC_tran"/>
    <property type="match status" value="1"/>
</dbReference>
<dbReference type="FunFam" id="3.40.50.300:FF:000032">
    <property type="entry name" value="Export ABC transporter ATP-binding protein"/>
    <property type="match status" value="1"/>
</dbReference>
<gene>
    <name evidence="5" type="ORF">BDZ31_004204</name>
</gene>
<dbReference type="InterPro" id="IPR003439">
    <property type="entry name" value="ABC_transporter-like_ATP-bd"/>
</dbReference>
<organism evidence="5 6">
    <name type="scientific">Conexibacter arvalis</name>
    <dbReference type="NCBI Taxonomy" id="912552"/>
    <lineage>
        <taxon>Bacteria</taxon>
        <taxon>Bacillati</taxon>
        <taxon>Actinomycetota</taxon>
        <taxon>Thermoleophilia</taxon>
        <taxon>Solirubrobacterales</taxon>
        <taxon>Conexibacteraceae</taxon>
        <taxon>Conexibacter</taxon>
    </lineage>
</organism>
<keyword evidence="2" id="KW-0547">Nucleotide-binding</keyword>
<dbReference type="GO" id="GO:0022857">
    <property type="term" value="F:transmembrane transporter activity"/>
    <property type="evidence" value="ECO:0007669"/>
    <property type="project" value="UniProtKB-ARBA"/>
</dbReference>
<evidence type="ECO:0000256" key="2">
    <source>
        <dbReference type="ARBA" id="ARBA00022741"/>
    </source>
</evidence>
<dbReference type="Gene3D" id="3.40.50.300">
    <property type="entry name" value="P-loop containing nucleotide triphosphate hydrolases"/>
    <property type="match status" value="1"/>
</dbReference>
<protein>
    <submittedName>
        <fullName evidence="5">Putative ABC transport system ATP-binding protein</fullName>
    </submittedName>
</protein>
<dbReference type="RefSeq" id="WP_183344766.1">
    <property type="nucleotide sequence ID" value="NZ_JACHNU010000008.1"/>
</dbReference>
<dbReference type="SUPFAM" id="SSF52540">
    <property type="entry name" value="P-loop containing nucleoside triphosphate hydrolases"/>
    <property type="match status" value="1"/>
</dbReference>
<dbReference type="GO" id="GO:0005886">
    <property type="term" value="C:plasma membrane"/>
    <property type="evidence" value="ECO:0007669"/>
    <property type="project" value="TreeGrafter"/>
</dbReference>
<comment type="caution">
    <text evidence="5">The sequence shown here is derived from an EMBL/GenBank/DDBJ whole genome shotgun (WGS) entry which is preliminary data.</text>
</comment>
<dbReference type="InterPro" id="IPR027417">
    <property type="entry name" value="P-loop_NTPase"/>
</dbReference>
<reference evidence="5 6" key="1">
    <citation type="submission" date="2020-08" db="EMBL/GenBank/DDBJ databases">
        <title>Genomic Encyclopedia of Archaeal and Bacterial Type Strains, Phase II (KMG-II): from individual species to whole genera.</title>
        <authorList>
            <person name="Goeker M."/>
        </authorList>
    </citation>
    <scope>NUCLEOTIDE SEQUENCE [LARGE SCALE GENOMIC DNA]</scope>
    <source>
        <strain evidence="5 6">DSM 23288</strain>
    </source>
</reference>
<evidence type="ECO:0000313" key="6">
    <source>
        <dbReference type="Proteomes" id="UP000585272"/>
    </source>
</evidence>
<dbReference type="SMART" id="SM00382">
    <property type="entry name" value="AAA"/>
    <property type="match status" value="1"/>
</dbReference>
<dbReference type="GO" id="GO:0098796">
    <property type="term" value="C:membrane protein complex"/>
    <property type="evidence" value="ECO:0007669"/>
    <property type="project" value="UniProtKB-ARBA"/>
</dbReference>
<dbReference type="CDD" id="cd03255">
    <property type="entry name" value="ABC_MJ0796_LolCDE_FtsE"/>
    <property type="match status" value="1"/>
</dbReference>
<dbReference type="GO" id="GO:0005524">
    <property type="term" value="F:ATP binding"/>
    <property type="evidence" value="ECO:0007669"/>
    <property type="project" value="UniProtKB-KW"/>
</dbReference>
<dbReference type="EMBL" id="JACHNU010000008">
    <property type="protein sequence ID" value="MBB4664589.1"/>
    <property type="molecule type" value="Genomic_DNA"/>
</dbReference>
<evidence type="ECO:0000259" key="4">
    <source>
        <dbReference type="PROSITE" id="PS50893"/>
    </source>
</evidence>
<dbReference type="GO" id="GO:0016887">
    <property type="term" value="F:ATP hydrolysis activity"/>
    <property type="evidence" value="ECO:0007669"/>
    <property type="project" value="InterPro"/>
</dbReference>
<dbReference type="PROSITE" id="PS50893">
    <property type="entry name" value="ABC_TRANSPORTER_2"/>
    <property type="match status" value="1"/>
</dbReference>
<evidence type="ECO:0000256" key="3">
    <source>
        <dbReference type="ARBA" id="ARBA00022840"/>
    </source>
</evidence>
<dbReference type="PANTHER" id="PTHR24220">
    <property type="entry name" value="IMPORT ATP-BINDING PROTEIN"/>
    <property type="match status" value="1"/>
</dbReference>
<name>A0A840IIJ3_9ACTN</name>
<evidence type="ECO:0000313" key="5">
    <source>
        <dbReference type="EMBL" id="MBB4664589.1"/>
    </source>
</evidence>